<feature type="transmembrane region" description="Helical" evidence="6">
    <location>
        <begin position="248"/>
        <end position="269"/>
    </location>
</feature>
<comment type="similarity">
    <text evidence="2">Belongs to the EamA transporter family.</text>
</comment>
<dbReference type="InterPro" id="IPR000620">
    <property type="entry name" value="EamA_dom"/>
</dbReference>
<evidence type="ECO:0000256" key="5">
    <source>
        <dbReference type="ARBA" id="ARBA00023136"/>
    </source>
</evidence>
<protein>
    <submittedName>
        <fullName evidence="8">Drug/metabolite exporter YedA</fullName>
    </submittedName>
</protein>
<comment type="subcellular location">
    <subcellularLocation>
        <location evidence="1">Membrane</location>
        <topology evidence="1">Multi-pass membrane protein</topology>
    </subcellularLocation>
</comment>
<name>A0ABR6Z9A9_9BURK</name>
<feature type="transmembrane region" description="Helical" evidence="6">
    <location>
        <begin position="41"/>
        <end position="62"/>
    </location>
</feature>
<dbReference type="Proteomes" id="UP000646911">
    <property type="component" value="Unassembled WGS sequence"/>
</dbReference>
<dbReference type="Pfam" id="PF00892">
    <property type="entry name" value="EamA"/>
    <property type="match status" value="2"/>
</dbReference>
<keyword evidence="4 6" id="KW-1133">Transmembrane helix</keyword>
<dbReference type="InterPro" id="IPR050638">
    <property type="entry name" value="AA-Vitamin_Transporters"/>
</dbReference>
<feature type="transmembrane region" description="Helical" evidence="6">
    <location>
        <begin position="187"/>
        <end position="208"/>
    </location>
</feature>
<gene>
    <name evidence="8" type="primary">yedA</name>
    <name evidence="8" type="ORF">H8L47_12365</name>
</gene>
<comment type="caution">
    <text evidence="8">The sequence shown here is derived from an EMBL/GenBank/DDBJ whole genome shotgun (WGS) entry which is preliminary data.</text>
</comment>
<evidence type="ECO:0000259" key="7">
    <source>
        <dbReference type="Pfam" id="PF00892"/>
    </source>
</evidence>
<feature type="transmembrane region" description="Helical" evidence="6">
    <location>
        <begin position="17"/>
        <end position="35"/>
    </location>
</feature>
<evidence type="ECO:0000256" key="6">
    <source>
        <dbReference type="SAM" id="Phobius"/>
    </source>
</evidence>
<dbReference type="NCBIfam" id="NF008432">
    <property type="entry name" value="PRK11272.1"/>
    <property type="match status" value="1"/>
</dbReference>
<feature type="transmembrane region" description="Helical" evidence="6">
    <location>
        <begin position="107"/>
        <end position="125"/>
    </location>
</feature>
<evidence type="ECO:0000256" key="2">
    <source>
        <dbReference type="ARBA" id="ARBA00007362"/>
    </source>
</evidence>
<feature type="transmembrane region" description="Helical" evidence="6">
    <location>
        <begin position="275"/>
        <end position="294"/>
    </location>
</feature>
<feature type="transmembrane region" description="Helical" evidence="6">
    <location>
        <begin position="154"/>
        <end position="175"/>
    </location>
</feature>
<evidence type="ECO:0000313" key="8">
    <source>
        <dbReference type="EMBL" id="MBC3908352.1"/>
    </source>
</evidence>
<evidence type="ECO:0000256" key="3">
    <source>
        <dbReference type="ARBA" id="ARBA00022692"/>
    </source>
</evidence>
<evidence type="ECO:0000313" key="9">
    <source>
        <dbReference type="Proteomes" id="UP000646911"/>
    </source>
</evidence>
<dbReference type="InterPro" id="IPR037185">
    <property type="entry name" value="EmrE-like"/>
</dbReference>
<dbReference type="EMBL" id="JACOFX010000005">
    <property type="protein sequence ID" value="MBC3908352.1"/>
    <property type="molecule type" value="Genomic_DNA"/>
</dbReference>
<sequence length="304" mass="32278">MKLILASPVMRDLPRKVLFSLLTVYIVWGSTYFAIQVALKAFPPFMMIGTRFLVAGASLYAWQKWRGAANPTLREWRDGGIVGILMLGGGTGLTAVAQQYVSSGLTAVFIACSPMILSGLSGLFGDWPKRREWVGIFCGFAGAMLLASDGQFSAQPLGILFLLGAILCWDVGSILSQKKLKMAAGGMGFASEMLVGGLFLFIVSLFKGEQLTGEVTINAVAAWAYLVVAGSLLAFTAYMYLLSKVPAGLAASYAYVNPVIAVALGVAFGGEHLSVREMLAMSIILGSVVVLTSAHQKPKEQTAS</sequence>
<dbReference type="SUPFAM" id="SSF103481">
    <property type="entry name" value="Multidrug resistance efflux transporter EmrE"/>
    <property type="match status" value="2"/>
</dbReference>
<reference evidence="8 9" key="1">
    <citation type="submission" date="2020-08" db="EMBL/GenBank/DDBJ databases">
        <title>Novel species isolated from subtropical streams in China.</title>
        <authorList>
            <person name="Lu H."/>
        </authorList>
    </citation>
    <scope>NUCLEOTIDE SEQUENCE [LARGE SCALE GENOMIC DNA]</scope>
    <source>
        <strain evidence="8 9">NL8W</strain>
    </source>
</reference>
<accession>A0ABR6Z9A9</accession>
<feature type="transmembrane region" description="Helical" evidence="6">
    <location>
        <begin position="82"/>
        <end position="101"/>
    </location>
</feature>
<feature type="transmembrane region" description="Helical" evidence="6">
    <location>
        <begin position="132"/>
        <end position="148"/>
    </location>
</feature>
<keyword evidence="5 6" id="KW-0472">Membrane</keyword>
<feature type="transmembrane region" description="Helical" evidence="6">
    <location>
        <begin position="220"/>
        <end position="241"/>
    </location>
</feature>
<dbReference type="PANTHER" id="PTHR32322">
    <property type="entry name" value="INNER MEMBRANE TRANSPORTER"/>
    <property type="match status" value="1"/>
</dbReference>
<dbReference type="PANTHER" id="PTHR32322:SF2">
    <property type="entry name" value="EAMA DOMAIN-CONTAINING PROTEIN"/>
    <property type="match status" value="1"/>
</dbReference>
<organism evidence="8 9">
    <name type="scientific">Undibacterium umbellatum</name>
    <dbReference type="NCBI Taxonomy" id="2762300"/>
    <lineage>
        <taxon>Bacteria</taxon>
        <taxon>Pseudomonadati</taxon>
        <taxon>Pseudomonadota</taxon>
        <taxon>Betaproteobacteria</taxon>
        <taxon>Burkholderiales</taxon>
        <taxon>Oxalobacteraceae</taxon>
        <taxon>Undibacterium</taxon>
    </lineage>
</organism>
<dbReference type="RefSeq" id="WP_186953903.1">
    <property type="nucleotide sequence ID" value="NZ_JACOFX010000005.1"/>
</dbReference>
<evidence type="ECO:0000256" key="4">
    <source>
        <dbReference type="ARBA" id="ARBA00022989"/>
    </source>
</evidence>
<keyword evidence="3 6" id="KW-0812">Transmembrane</keyword>
<feature type="domain" description="EamA" evidence="7">
    <location>
        <begin position="18"/>
        <end position="146"/>
    </location>
</feature>
<proteinExistence type="inferred from homology"/>
<feature type="domain" description="EamA" evidence="7">
    <location>
        <begin position="157"/>
        <end position="292"/>
    </location>
</feature>
<evidence type="ECO:0000256" key="1">
    <source>
        <dbReference type="ARBA" id="ARBA00004141"/>
    </source>
</evidence>
<keyword evidence="9" id="KW-1185">Reference proteome</keyword>